<gene>
    <name evidence="4" type="ORF">GNP93_01545</name>
</gene>
<dbReference type="InterPro" id="IPR048846">
    <property type="entry name" value="PaaX-like_central"/>
</dbReference>
<dbReference type="PIRSF" id="PIRSF020623">
    <property type="entry name" value="PaaX"/>
    <property type="match status" value="1"/>
</dbReference>
<evidence type="ECO:0000313" key="5">
    <source>
        <dbReference type="Proteomes" id="UP000450917"/>
    </source>
</evidence>
<dbReference type="PANTHER" id="PTHR30319:SF1">
    <property type="entry name" value="TRANSCRIPTIONAL REPRESSOR PAAX"/>
    <property type="match status" value="1"/>
</dbReference>
<name>A0A7X2Z6R8_9BACL</name>
<dbReference type="InterPro" id="IPR012906">
    <property type="entry name" value="PaaX-like_N"/>
</dbReference>
<dbReference type="AlphaFoldDB" id="A0A7X2Z6R8"/>
<dbReference type="EMBL" id="WNZX01000001">
    <property type="protein sequence ID" value="MUG69351.1"/>
    <property type="molecule type" value="Genomic_DNA"/>
</dbReference>
<dbReference type="Gene3D" id="1.20.58.1460">
    <property type="match status" value="1"/>
</dbReference>
<dbReference type="GO" id="GO:0006351">
    <property type="term" value="P:DNA-templated transcription"/>
    <property type="evidence" value="ECO:0007669"/>
    <property type="project" value="InterPro"/>
</dbReference>
<dbReference type="Pfam" id="PF07848">
    <property type="entry name" value="PaaX"/>
    <property type="match status" value="1"/>
</dbReference>
<protein>
    <submittedName>
        <fullName evidence="4">Phenylacetic acid degradation operon negative regulatory protein PaaX</fullName>
    </submittedName>
</protein>
<dbReference type="Pfam" id="PF20803">
    <property type="entry name" value="PaaX_M"/>
    <property type="match status" value="1"/>
</dbReference>
<dbReference type="InterPro" id="IPR011965">
    <property type="entry name" value="PaaX_trns_reg"/>
</dbReference>
<evidence type="ECO:0000259" key="3">
    <source>
        <dbReference type="Pfam" id="PF20803"/>
    </source>
</evidence>
<evidence type="ECO:0000313" key="4">
    <source>
        <dbReference type="EMBL" id="MUG69351.1"/>
    </source>
</evidence>
<dbReference type="Gene3D" id="1.10.10.10">
    <property type="entry name" value="Winged helix-like DNA-binding domain superfamily/Winged helix DNA-binding domain"/>
    <property type="match status" value="1"/>
</dbReference>
<proteinExistence type="predicted"/>
<comment type="caution">
    <text evidence="4">The sequence shown here is derived from an EMBL/GenBank/DDBJ whole genome shotgun (WGS) entry which is preliminary data.</text>
</comment>
<dbReference type="PANTHER" id="PTHR30319">
    <property type="entry name" value="PHENYLACETIC ACID REGULATOR-RELATED TRANSCRIPTIONAL REPRESSOR"/>
    <property type="match status" value="1"/>
</dbReference>
<dbReference type="Proteomes" id="UP000450917">
    <property type="component" value="Unassembled WGS sequence"/>
</dbReference>
<dbReference type="Pfam" id="PF08223">
    <property type="entry name" value="PaaX_C"/>
    <property type="match status" value="1"/>
</dbReference>
<sequence>MKPRSLMFTLFGDYVQYYGGEIWIGSLIKLMGEFGISESSVRGATLRMVQQELFQVRKMGLNSYYRLTDKGKRRIEDGVKKVYTITPHKWDGYWRILTYSMPEEKRELRNQVRKELVWTGFGMISNSTWVSPNPLERQTLEMIKTYQLEAYTMLFSASTVMSHSDSEVVKRGWDFEAIANEYVPFIQKYREKFAELQARIWDNSLTDRDCFIERTELVHEYRKFLFLDPLFPSELLPGDWTGNTARELFRSVHQIVSVGAVRYFESVIEQAPGHEVVGDREHAINPFVEM</sequence>
<evidence type="ECO:0000259" key="2">
    <source>
        <dbReference type="Pfam" id="PF08223"/>
    </source>
</evidence>
<feature type="domain" description="Transcriptional repressor PaaX-like C-terminal" evidence="2">
    <location>
        <begin position="173"/>
        <end position="265"/>
    </location>
</feature>
<dbReference type="Gene3D" id="3.30.70.2650">
    <property type="match status" value="1"/>
</dbReference>
<evidence type="ECO:0000259" key="1">
    <source>
        <dbReference type="Pfam" id="PF07848"/>
    </source>
</evidence>
<dbReference type="RefSeq" id="WP_054799011.1">
    <property type="nucleotide sequence ID" value="NZ_JBDLZV010000001.1"/>
</dbReference>
<feature type="domain" description="Transcriptional repressor PaaX-like central Cas2-like" evidence="3">
    <location>
        <begin position="88"/>
        <end position="169"/>
    </location>
</feature>
<reference evidence="4 5" key="1">
    <citation type="submission" date="2019-11" db="EMBL/GenBank/DDBJ databases">
        <title>Draft genome sequences of five Paenibacillus species of dairy origin.</title>
        <authorList>
            <person name="Olajide A.M."/>
            <person name="Chen S."/>
            <person name="Lapointe G."/>
        </authorList>
    </citation>
    <scope>NUCLEOTIDE SEQUENCE [LARGE SCALE GENOMIC DNA]</scope>
    <source>
        <strain evidence="4 5">2CS3</strain>
    </source>
</reference>
<dbReference type="InterPro" id="IPR013225">
    <property type="entry name" value="PaaX_C"/>
</dbReference>
<accession>A0A7X2Z6R8</accession>
<organism evidence="4 5">
    <name type="scientific">Paenibacillus validus</name>
    <dbReference type="NCBI Taxonomy" id="44253"/>
    <lineage>
        <taxon>Bacteria</taxon>
        <taxon>Bacillati</taxon>
        <taxon>Bacillota</taxon>
        <taxon>Bacilli</taxon>
        <taxon>Bacillales</taxon>
        <taxon>Paenibacillaceae</taxon>
        <taxon>Paenibacillus</taxon>
    </lineage>
</organism>
<keyword evidence="5" id="KW-1185">Reference proteome</keyword>
<dbReference type="InterPro" id="IPR036388">
    <property type="entry name" value="WH-like_DNA-bd_sf"/>
</dbReference>
<feature type="domain" description="Transcriptional repressor PaaX-like N-terminal" evidence="1">
    <location>
        <begin position="3"/>
        <end position="71"/>
    </location>
</feature>